<dbReference type="GeneID" id="20321233"/>
<dbReference type="AlphaFoldDB" id="A0A075ACK2"/>
<proteinExistence type="predicted"/>
<name>A0A075ACK2_OPIVI</name>
<evidence type="ECO:0000313" key="2">
    <source>
        <dbReference type="Proteomes" id="UP000054324"/>
    </source>
</evidence>
<dbReference type="CTD" id="20321233"/>
<accession>A0A075ACK2</accession>
<sequence>MSKIWEIELFRPLLEHVKVKDFLTTHRGYLVYKLINQLSNELIKQRQSLRMSKIWEIELFRPLLEHVKVKDFLTTHRGYLVYKLINQLSNELALDAMTLPSAQSVQSRFDFSPASLIHWSPASWTHSNRDPSVGGSMGADHA</sequence>
<dbReference type="Proteomes" id="UP000054324">
    <property type="component" value="Unassembled WGS sequence"/>
</dbReference>
<dbReference type="RefSeq" id="XP_009170747.1">
    <property type="nucleotide sequence ID" value="XM_009172483.1"/>
</dbReference>
<organism evidence="1 2">
    <name type="scientific">Opisthorchis viverrini</name>
    <name type="common">Southeast Asian liver fluke</name>
    <dbReference type="NCBI Taxonomy" id="6198"/>
    <lineage>
        <taxon>Eukaryota</taxon>
        <taxon>Metazoa</taxon>
        <taxon>Spiralia</taxon>
        <taxon>Lophotrochozoa</taxon>
        <taxon>Platyhelminthes</taxon>
        <taxon>Trematoda</taxon>
        <taxon>Digenea</taxon>
        <taxon>Opisthorchiida</taxon>
        <taxon>Opisthorchiata</taxon>
        <taxon>Opisthorchiidae</taxon>
        <taxon>Opisthorchis</taxon>
    </lineage>
</organism>
<protein>
    <submittedName>
        <fullName evidence="1">Uncharacterized protein</fullName>
    </submittedName>
</protein>
<gene>
    <name evidence="1" type="ORF">T265_07054</name>
</gene>
<reference evidence="1 2" key="1">
    <citation type="submission" date="2013-11" db="EMBL/GenBank/DDBJ databases">
        <title>Opisthorchis viverrini - life in the bile duct.</title>
        <authorList>
            <person name="Young N.D."/>
            <person name="Nagarajan N."/>
            <person name="Lin S.J."/>
            <person name="Korhonen P.K."/>
            <person name="Jex A.R."/>
            <person name="Hall R.S."/>
            <person name="Safavi-Hemami H."/>
            <person name="Kaewkong W."/>
            <person name="Bertrand D."/>
            <person name="Gao S."/>
            <person name="Seet Q."/>
            <person name="Wongkham S."/>
            <person name="Teh B.T."/>
            <person name="Wongkham C."/>
            <person name="Intapan P.M."/>
            <person name="Maleewong W."/>
            <person name="Yang X."/>
            <person name="Hu M."/>
            <person name="Wang Z."/>
            <person name="Hofmann A."/>
            <person name="Sternberg P.W."/>
            <person name="Tan P."/>
            <person name="Wang J."/>
            <person name="Gasser R.B."/>
        </authorList>
    </citation>
    <scope>NUCLEOTIDE SEQUENCE [LARGE SCALE GENOMIC DNA]</scope>
</reference>
<evidence type="ECO:0000313" key="1">
    <source>
        <dbReference type="EMBL" id="KER25484.1"/>
    </source>
</evidence>
<keyword evidence="2" id="KW-1185">Reference proteome</keyword>
<dbReference type="EMBL" id="KL596775">
    <property type="protein sequence ID" value="KER25484.1"/>
    <property type="molecule type" value="Genomic_DNA"/>
</dbReference>
<dbReference type="KEGG" id="ovi:T265_07054"/>